<dbReference type="EMBL" id="WXEW01000007">
    <property type="protein sequence ID" value="NAS24896.1"/>
    <property type="molecule type" value="Genomic_DNA"/>
</dbReference>
<protein>
    <submittedName>
        <fullName evidence="1">DUF4259 domain-containing protein</fullName>
    </submittedName>
</protein>
<dbReference type="Proteomes" id="UP000479526">
    <property type="component" value="Unassembled WGS sequence"/>
</dbReference>
<accession>A0A7C9NQT1</accession>
<gene>
    <name evidence="1" type="ORF">GT755_24825</name>
</gene>
<dbReference type="RefSeq" id="WP_161482016.1">
    <property type="nucleotide sequence ID" value="NZ_WXEW01000007.1"/>
</dbReference>
<dbReference type="AlphaFoldDB" id="A0A7C9NQT1"/>
<sequence length="137" mass="14275">MGTWDIGPFDNDSAADWCGDLHDTPAAERPAALRAALAVAADNDDYLDVDDAASAIAAAAIVAAHRGGTPITSVYAPDFLLEGGRVPIGDDLPGLALRALDRVTADGSEWRELWEEGGHYPDAVGVLDGLRVHLSAV</sequence>
<dbReference type="Pfam" id="PF14078">
    <property type="entry name" value="DUF4259"/>
    <property type="match status" value="1"/>
</dbReference>
<evidence type="ECO:0000313" key="1">
    <source>
        <dbReference type="EMBL" id="NAS24896.1"/>
    </source>
</evidence>
<keyword evidence="2" id="KW-1185">Reference proteome</keyword>
<evidence type="ECO:0000313" key="2">
    <source>
        <dbReference type="Proteomes" id="UP000479526"/>
    </source>
</evidence>
<dbReference type="InterPro" id="IPR025355">
    <property type="entry name" value="DUF4259"/>
</dbReference>
<proteinExistence type="predicted"/>
<name>A0A7C9NQT1_9ACTN</name>
<comment type="caution">
    <text evidence="1">The sequence shown here is derived from an EMBL/GenBank/DDBJ whole genome shotgun (WGS) entry which is preliminary data.</text>
</comment>
<organism evidence="1 2">
    <name type="scientific">Herbidospora solisilvae</name>
    <dbReference type="NCBI Taxonomy" id="2696284"/>
    <lineage>
        <taxon>Bacteria</taxon>
        <taxon>Bacillati</taxon>
        <taxon>Actinomycetota</taxon>
        <taxon>Actinomycetes</taxon>
        <taxon>Streptosporangiales</taxon>
        <taxon>Streptosporangiaceae</taxon>
        <taxon>Herbidospora</taxon>
    </lineage>
</organism>
<reference evidence="1 2" key="1">
    <citation type="submission" date="2020-01" db="EMBL/GenBank/DDBJ databases">
        <title>Herbidospora sp. NEAU-GS84 nov., a novel actinomycete isolated from soil.</title>
        <authorList>
            <person name="Han L."/>
        </authorList>
    </citation>
    <scope>NUCLEOTIDE SEQUENCE [LARGE SCALE GENOMIC DNA]</scope>
    <source>
        <strain evidence="1 2">NEAU-GS84</strain>
    </source>
</reference>